<name>A0A3S4GIE5_KLEPN</name>
<dbReference type="EMBL" id="LR134162">
    <property type="protein sequence ID" value="VEB00937.1"/>
    <property type="molecule type" value="Genomic_DNA"/>
</dbReference>
<protein>
    <recommendedName>
        <fullName evidence="1">Glycine-rich domain-containing protein</fullName>
    </recommendedName>
</protein>
<organism evidence="2 3">
    <name type="scientific">Klebsiella pneumoniae</name>
    <dbReference type="NCBI Taxonomy" id="573"/>
    <lineage>
        <taxon>Bacteria</taxon>
        <taxon>Pseudomonadati</taxon>
        <taxon>Pseudomonadota</taxon>
        <taxon>Gammaproteobacteria</taxon>
        <taxon>Enterobacterales</taxon>
        <taxon>Enterobacteriaceae</taxon>
        <taxon>Klebsiella/Raoultella group</taxon>
        <taxon>Klebsiella</taxon>
        <taxon>Klebsiella pneumoniae complex</taxon>
    </lineage>
</organism>
<evidence type="ECO:0000313" key="2">
    <source>
        <dbReference type="EMBL" id="VEB00937.1"/>
    </source>
</evidence>
<reference evidence="2 3" key="1">
    <citation type="submission" date="2018-12" db="EMBL/GenBank/DDBJ databases">
        <authorList>
            <consortium name="Pathogen Informatics"/>
        </authorList>
    </citation>
    <scope>NUCLEOTIDE SEQUENCE [LARGE SCALE GENOMIC DNA]</scope>
    <source>
        <strain evidence="2 3">NCTC13635</strain>
    </source>
</reference>
<gene>
    <name evidence="2" type="ORF">NCTC13635_01674</name>
</gene>
<dbReference type="Pfam" id="PF21722">
    <property type="entry name" value="Gly_rich_2"/>
    <property type="match status" value="1"/>
</dbReference>
<evidence type="ECO:0000313" key="3">
    <source>
        <dbReference type="Proteomes" id="UP000282433"/>
    </source>
</evidence>
<dbReference type="InterPro" id="IPR049304">
    <property type="entry name" value="Gly_rich_dom"/>
</dbReference>
<dbReference type="AlphaFoldDB" id="A0A3S4GIE5"/>
<dbReference type="RefSeq" id="WP_004195350.1">
    <property type="nucleotide sequence ID" value="NZ_CAAHFS010000027.1"/>
</dbReference>
<proteinExistence type="predicted"/>
<feature type="domain" description="Glycine-rich" evidence="1">
    <location>
        <begin position="148"/>
        <end position="349"/>
    </location>
</feature>
<dbReference type="Proteomes" id="UP000282433">
    <property type="component" value="Chromosome"/>
</dbReference>
<evidence type="ECO:0000259" key="1">
    <source>
        <dbReference type="Pfam" id="PF21722"/>
    </source>
</evidence>
<accession>A0A3S4GIE5</accession>
<sequence length="352" mass="34393">MALKLLANNNAKSVLAAGISASATVITVGTGTGALFPSPVSGESYFKLTITDAATKTISEIMHVTSVSGDVMTVIRGQEGTTPRVWSTNDIAANMMTAGSLLSCLQVSNNFSEIADEGSEAVKQALLNLGSSDGTINGRLIGFPRVVTSSGSFTKTPGVTKWKIRILGGGGGSSAAPATGSGQVSISNGGGAGAYAEGMYDVSALTSVMITIGQGGKGGTASSIYGEDGGTSSVGALISAPGGKAGLPAGPANPPFQPVANTNSNSPTGWNIVGISGPGSECASAISTEYAIASRGANSQLGVGGSIPAINNPANNGGGYGGGASGCSNGPSRPVNPGADGQNGIVIIEEYA</sequence>